<proteinExistence type="predicted"/>
<evidence type="ECO:0000313" key="2">
    <source>
        <dbReference type="EMBL" id="CAJ1587562.1"/>
    </source>
</evidence>
<feature type="signal peptide" evidence="1">
    <location>
        <begin position="1"/>
        <end position="31"/>
    </location>
</feature>
<dbReference type="PANTHER" id="PTHR35333:SF3">
    <property type="entry name" value="BETA-LACTAMASE-TYPE TRANSPEPTIDASE FOLD CONTAINING PROTEIN"/>
    <property type="match status" value="1"/>
</dbReference>
<dbReference type="PROSITE" id="PS51257">
    <property type="entry name" value="PROKAR_LIPOPROTEIN"/>
    <property type="match status" value="1"/>
</dbReference>
<name>A0ABM9MKN2_9MYCO</name>
<gene>
    <name evidence="2" type="ORF">MU0050_004867</name>
</gene>
<evidence type="ECO:0000256" key="1">
    <source>
        <dbReference type="SAM" id="SignalP"/>
    </source>
</evidence>
<dbReference type="RefSeq" id="WP_316513308.1">
    <property type="nucleotide sequence ID" value="NZ_OY726395.1"/>
</dbReference>
<evidence type="ECO:0008006" key="4">
    <source>
        <dbReference type="Google" id="ProtNLM"/>
    </source>
</evidence>
<reference evidence="2 3" key="1">
    <citation type="submission" date="2023-08" db="EMBL/GenBank/DDBJ databases">
        <authorList>
            <person name="Folkvardsen B D."/>
            <person name="Norman A."/>
        </authorList>
    </citation>
    <scope>NUCLEOTIDE SEQUENCE [LARGE SCALE GENOMIC DNA]</scope>
    <source>
        <strain evidence="2 3">Mu0050</strain>
    </source>
</reference>
<dbReference type="SUPFAM" id="SSF56601">
    <property type="entry name" value="beta-lactamase/transpeptidase-like"/>
    <property type="match status" value="1"/>
</dbReference>
<dbReference type="EMBL" id="OY726395">
    <property type="protein sequence ID" value="CAJ1587562.1"/>
    <property type="molecule type" value="Genomic_DNA"/>
</dbReference>
<feature type="chain" id="PRO_5046215018" description="LppW family protein" evidence="1">
    <location>
        <begin position="32"/>
        <end position="299"/>
    </location>
</feature>
<organism evidence="2 3">
    <name type="scientific">[Mycobacterium] wendilense</name>
    <dbReference type="NCBI Taxonomy" id="3064284"/>
    <lineage>
        <taxon>Bacteria</taxon>
        <taxon>Bacillati</taxon>
        <taxon>Actinomycetota</taxon>
        <taxon>Actinomycetes</taxon>
        <taxon>Mycobacteriales</taxon>
        <taxon>Mycobacteriaceae</taxon>
        <taxon>Mycolicibacter</taxon>
    </lineage>
</organism>
<sequence length="299" mass="30996">MRGRLPNRLMTGTAIAAAALLVAGCGGQARGMPPAIEHAPQATADALPAAPAAPAAPLAGLDTRVQQAAADAAASGAAIHLAVLDRSTGQRVSSRADTAFPIASVVKVFIADDLLHESDGPLSAADRKALDVMLRASDDGAAQTFWNRNGQSAIIERIVARYGLAGTTPPYNNAKWDVTTSTANDLVTYYDKLLNGAGGLPREQADVIITNLGQHTPTGVDGYPQRFGIPDGLSGEPVAVKQGWFCCWNGGNQLHVSTGTIGVDHRYVMAIGALDPTDEAAARENITQAVRTVFPGGKI</sequence>
<keyword evidence="1" id="KW-0732">Signal</keyword>
<dbReference type="Gene3D" id="3.40.710.10">
    <property type="entry name" value="DD-peptidase/beta-lactamase superfamily"/>
    <property type="match status" value="1"/>
</dbReference>
<accession>A0ABM9MKN2</accession>
<dbReference type="InterPro" id="IPR000871">
    <property type="entry name" value="Beta-lactam_class-A"/>
</dbReference>
<dbReference type="PANTHER" id="PTHR35333">
    <property type="entry name" value="BETA-LACTAMASE"/>
    <property type="match status" value="1"/>
</dbReference>
<dbReference type="InterPro" id="IPR012338">
    <property type="entry name" value="Beta-lactam/transpept-like"/>
</dbReference>
<keyword evidence="3" id="KW-1185">Reference proteome</keyword>
<protein>
    <recommendedName>
        <fullName evidence="4">LppW family protein</fullName>
    </recommendedName>
</protein>
<evidence type="ECO:0000313" key="3">
    <source>
        <dbReference type="Proteomes" id="UP001190466"/>
    </source>
</evidence>
<dbReference type="Proteomes" id="UP001190466">
    <property type="component" value="Chromosome"/>
</dbReference>